<dbReference type="AlphaFoldDB" id="A0A9N9RRS1"/>
<reference evidence="3" key="2">
    <citation type="submission" date="2022-10" db="EMBL/GenBank/DDBJ databases">
        <authorList>
            <consortium name="ENA_rothamsted_submissions"/>
            <consortium name="culmorum"/>
            <person name="King R."/>
        </authorList>
    </citation>
    <scope>NUCLEOTIDE SEQUENCE</scope>
</reference>
<name>A0A9N9RRS1_9DIPT</name>
<reference evidence="3" key="1">
    <citation type="submission" date="2022-01" db="EMBL/GenBank/DDBJ databases">
        <authorList>
            <person name="King R."/>
        </authorList>
    </citation>
    <scope>NUCLEOTIDE SEQUENCE</scope>
</reference>
<evidence type="ECO:0000259" key="2">
    <source>
        <dbReference type="Pfam" id="PF13472"/>
    </source>
</evidence>
<protein>
    <recommendedName>
        <fullName evidence="2">SGNH hydrolase-type esterase domain-containing protein</fullName>
    </recommendedName>
</protein>
<dbReference type="SUPFAM" id="SSF52266">
    <property type="entry name" value="SGNH hydrolase"/>
    <property type="match status" value="1"/>
</dbReference>
<accession>A0A9N9RRS1</accession>
<dbReference type="Proteomes" id="UP001153620">
    <property type="component" value="Chromosome 2"/>
</dbReference>
<keyword evidence="4" id="KW-1185">Reference proteome</keyword>
<evidence type="ECO:0000313" key="3">
    <source>
        <dbReference type="EMBL" id="CAG9803643.1"/>
    </source>
</evidence>
<dbReference type="Pfam" id="PF13472">
    <property type="entry name" value="Lipase_GDSL_2"/>
    <property type="match status" value="1"/>
</dbReference>
<dbReference type="PANTHER" id="PTHR11852">
    <property type="entry name" value="PLATELET-ACTIVATING FACTOR ACETYLHYDROLASE"/>
    <property type="match status" value="1"/>
</dbReference>
<gene>
    <name evidence="3" type="ORF">CHIRRI_LOCUS6541</name>
</gene>
<dbReference type="EMBL" id="OU895878">
    <property type="protein sequence ID" value="CAG9803643.1"/>
    <property type="molecule type" value="Genomic_DNA"/>
</dbReference>
<evidence type="ECO:0000313" key="4">
    <source>
        <dbReference type="Proteomes" id="UP001153620"/>
    </source>
</evidence>
<organism evidence="3 4">
    <name type="scientific">Chironomus riparius</name>
    <dbReference type="NCBI Taxonomy" id="315576"/>
    <lineage>
        <taxon>Eukaryota</taxon>
        <taxon>Metazoa</taxon>
        <taxon>Ecdysozoa</taxon>
        <taxon>Arthropoda</taxon>
        <taxon>Hexapoda</taxon>
        <taxon>Insecta</taxon>
        <taxon>Pterygota</taxon>
        <taxon>Neoptera</taxon>
        <taxon>Endopterygota</taxon>
        <taxon>Diptera</taxon>
        <taxon>Nematocera</taxon>
        <taxon>Chironomoidea</taxon>
        <taxon>Chironomidae</taxon>
        <taxon>Chironominae</taxon>
        <taxon>Chironomus</taxon>
    </lineage>
</organism>
<comment type="similarity">
    <text evidence="1">Belongs to the 'GDSL' lipolytic enzyme family. Platelet-activating factor acetylhydrolase IB beta/gamma subunits subfamily.</text>
</comment>
<dbReference type="PANTHER" id="PTHR11852:SF0">
    <property type="entry name" value="PLATELET-ACTIVATING FACTOR ACETYLHYDROLASE IB SUBUNIT BETA HOMOLOG"/>
    <property type="match status" value="1"/>
</dbReference>
<dbReference type="InterPro" id="IPR013830">
    <property type="entry name" value="SGNH_hydro"/>
</dbReference>
<dbReference type="Gene3D" id="3.40.50.1110">
    <property type="entry name" value="SGNH hydrolase"/>
    <property type="match status" value="1"/>
</dbReference>
<proteinExistence type="inferred from homology"/>
<sequence length="225" mass="25673">MSINSCCVPCEKPDLEDDRWMAIHKRFLQDCLEKDPEIVFIGDDILEGLVSTEMYRSFEDMHVLNFSIRGDFIENILWRIANGELEKVKPKIIVLNCGTNNTPTNTAEEISEGIMQCVEEIRKKRAGSFIILLTLLPRGHKPNPLREKIDTVNSIIQEKCHGLQKVQIIDISKGLVQNDGTISHHDLYDYLNLTNAASKKLFEPVLDVLNQILNENEKELLTPSE</sequence>
<evidence type="ECO:0000256" key="1">
    <source>
        <dbReference type="ARBA" id="ARBA00038184"/>
    </source>
</evidence>
<feature type="domain" description="SGNH hydrolase-type esterase" evidence="2">
    <location>
        <begin position="60"/>
        <end position="196"/>
    </location>
</feature>
<dbReference type="OrthoDB" id="505607at2759"/>
<dbReference type="InterPro" id="IPR036514">
    <property type="entry name" value="SGNH_hydro_sf"/>
</dbReference>